<proteinExistence type="predicted"/>
<dbReference type="AlphaFoldDB" id="A0A926EES8"/>
<name>A0A926EES8_9FIRM</name>
<keyword evidence="2" id="KW-1185">Reference proteome</keyword>
<reference evidence="1" key="1">
    <citation type="submission" date="2020-08" db="EMBL/GenBank/DDBJ databases">
        <title>Genome public.</title>
        <authorList>
            <person name="Liu C."/>
            <person name="Sun Q."/>
        </authorList>
    </citation>
    <scope>NUCLEOTIDE SEQUENCE</scope>
    <source>
        <strain evidence="1">NSJ-12</strain>
    </source>
</reference>
<accession>A0A926EES8</accession>
<dbReference type="Proteomes" id="UP000655830">
    <property type="component" value="Unassembled WGS sequence"/>
</dbReference>
<evidence type="ECO:0000313" key="1">
    <source>
        <dbReference type="EMBL" id="MBC8578974.1"/>
    </source>
</evidence>
<sequence length="579" mass="67742">MNSTLIERIAVQRVEDEVIENEELCPEIPVNDKSPSFDGEILVYNSGSHKKSNLVGKVPVQVKGKHVEQLSEKIRKYSIERADLENYFKAKGVIFFVVEITEKKSYRVFYKSLLPVDIKRILNETQGKSKTIEFQVLEQTKLRLNTICRHFLTHQEAQYTTINFAIEDMPSETAIFTTTFPNVGDEMWGLETYMYMQKDKHDIPHPIMGKFKMFLEKKRSVSVGVDGKIYFNKINIIESKDLQQIKIGQNTILDLANRKIEMKIIGKLEDSIQELTFIIEVMRKGKMEIDGMPITFIMDKTEDELKEWEKQLYQLKLIKDILDYLKIEKQLELQGITKQEINHLNLLKRGIVDKEELIPIEIECSAPYVLEIRNLNILIFMDKQKNKVNIYDFFDLVFHHKVKVTGIFEGETIQTNLFALFNDRELIGIDNINFGVILKAIKDTPISKKHTKVVILQTLTYIANYDLSGDKRFLQLVLDIYEWIKTLEVYEDVKDVVKINEMQIIRRLRSFNEEEEIHLIEYKKELGENELPMLLAVAILLESKTEVKIYIKQLPQQEIDYLKKMPIYTLGQQLGVIEE</sequence>
<dbReference type="RefSeq" id="WP_249332141.1">
    <property type="nucleotide sequence ID" value="NZ_JACRSY010000007.1"/>
</dbReference>
<evidence type="ECO:0000313" key="2">
    <source>
        <dbReference type="Proteomes" id="UP000655830"/>
    </source>
</evidence>
<dbReference type="EMBL" id="JACRSY010000007">
    <property type="protein sequence ID" value="MBC8578974.1"/>
    <property type="molecule type" value="Genomic_DNA"/>
</dbReference>
<evidence type="ECO:0008006" key="3">
    <source>
        <dbReference type="Google" id="ProtNLM"/>
    </source>
</evidence>
<organism evidence="1 2">
    <name type="scientific">Zhenhengia yiwuensis</name>
    <dbReference type="NCBI Taxonomy" id="2763666"/>
    <lineage>
        <taxon>Bacteria</taxon>
        <taxon>Bacillati</taxon>
        <taxon>Bacillota</taxon>
        <taxon>Clostridia</taxon>
        <taxon>Lachnospirales</taxon>
        <taxon>Lachnospiraceae</taxon>
        <taxon>Zhenhengia</taxon>
    </lineage>
</organism>
<protein>
    <recommendedName>
        <fullName evidence="3">DUF4365 domain-containing protein</fullName>
    </recommendedName>
</protein>
<comment type="caution">
    <text evidence="1">The sequence shown here is derived from an EMBL/GenBank/DDBJ whole genome shotgun (WGS) entry which is preliminary data.</text>
</comment>
<gene>
    <name evidence="1" type="ORF">H8718_05425</name>
</gene>